<dbReference type="Pfam" id="PF03050">
    <property type="entry name" value="DDE_Tnp_IS66"/>
    <property type="match status" value="1"/>
</dbReference>
<dbReference type="OrthoDB" id="9760067at2"/>
<sequence length="95" mass="10733">GQIEISNNRAERAIKPFVIGRKNFLFCKSPKGATASSIIYSVVETAKANNLSPFHYLNYLFEQLPNIDINDIKQLDQLLPWSDNIPDICRVGPNK</sequence>
<name>A0A1M6TRW5_PARC5</name>
<evidence type="ECO:0000313" key="4">
    <source>
        <dbReference type="Proteomes" id="UP000184465"/>
    </source>
</evidence>
<dbReference type="InterPro" id="IPR004291">
    <property type="entry name" value="Transposase_IS66_central"/>
</dbReference>
<feature type="domain" description="Transposase IS66 central" evidence="1">
    <location>
        <begin position="1"/>
        <end position="34"/>
    </location>
</feature>
<accession>A0A1M6TRW5</accession>
<dbReference type="AlphaFoldDB" id="A0A1M6TRW5"/>
<dbReference type="InterPro" id="IPR039552">
    <property type="entry name" value="IS66_C"/>
</dbReference>
<dbReference type="Pfam" id="PF13817">
    <property type="entry name" value="DDE_Tnp_IS66_C"/>
    <property type="match status" value="1"/>
</dbReference>
<keyword evidence="4" id="KW-1185">Reference proteome</keyword>
<evidence type="ECO:0000259" key="1">
    <source>
        <dbReference type="Pfam" id="PF03050"/>
    </source>
</evidence>
<feature type="non-terminal residue" evidence="3">
    <location>
        <position position="1"/>
    </location>
</feature>
<dbReference type="PANTHER" id="PTHR33678">
    <property type="entry name" value="BLL1576 PROTEIN"/>
    <property type="match status" value="1"/>
</dbReference>
<dbReference type="Proteomes" id="UP000184465">
    <property type="component" value="Unassembled WGS sequence"/>
</dbReference>
<dbReference type="STRING" id="1121301.SAMN02745912_03779"/>
<feature type="domain" description="Transposase IS66 C-terminal" evidence="2">
    <location>
        <begin position="41"/>
        <end position="81"/>
    </location>
</feature>
<evidence type="ECO:0000259" key="2">
    <source>
        <dbReference type="Pfam" id="PF13817"/>
    </source>
</evidence>
<gene>
    <name evidence="3" type="ORF">SAMN02745912_03779</name>
</gene>
<dbReference type="PANTHER" id="PTHR33678:SF1">
    <property type="entry name" value="BLL1576 PROTEIN"/>
    <property type="match status" value="1"/>
</dbReference>
<dbReference type="InterPro" id="IPR052344">
    <property type="entry name" value="Transposase-related"/>
</dbReference>
<proteinExistence type="predicted"/>
<organism evidence="3 4">
    <name type="scientific">Paramaledivibacter caminithermalis (strain DSM 15212 / CIP 107654 / DViRD3)</name>
    <name type="common">Clostridium caminithermale</name>
    <dbReference type="NCBI Taxonomy" id="1121301"/>
    <lineage>
        <taxon>Bacteria</taxon>
        <taxon>Bacillati</taxon>
        <taxon>Bacillota</taxon>
        <taxon>Clostridia</taxon>
        <taxon>Peptostreptococcales</taxon>
        <taxon>Caminicellaceae</taxon>
        <taxon>Paramaledivibacter</taxon>
    </lineage>
</organism>
<evidence type="ECO:0000313" key="3">
    <source>
        <dbReference type="EMBL" id="SHK59732.1"/>
    </source>
</evidence>
<dbReference type="RefSeq" id="WP_131821362.1">
    <property type="nucleotide sequence ID" value="NZ_FRAG01000104.1"/>
</dbReference>
<protein>
    <submittedName>
        <fullName evidence="3">Transposase IS66 family protein</fullName>
    </submittedName>
</protein>
<reference evidence="3 4" key="1">
    <citation type="submission" date="2016-11" db="EMBL/GenBank/DDBJ databases">
        <authorList>
            <person name="Jaros S."/>
            <person name="Januszkiewicz K."/>
            <person name="Wedrychowicz H."/>
        </authorList>
    </citation>
    <scope>NUCLEOTIDE SEQUENCE [LARGE SCALE GENOMIC DNA]</scope>
    <source>
        <strain evidence="3 4">DSM 15212</strain>
    </source>
</reference>
<dbReference type="EMBL" id="FRAG01000104">
    <property type="protein sequence ID" value="SHK59732.1"/>
    <property type="molecule type" value="Genomic_DNA"/>
</dbReference>